<dbReference type="PATRIC" id="fig|445709.3.peg.927"/>
<dbReference type="Gene3D" id="1.20.1250.20">
    <property type="entry name" value="MFS general substrate transporter like domains"/>
    <property type="match status" value="1"/>
</dbReference>
<feature type="transmembrane region" description="Helical" evidence="4">
    <location>
        <begin position="389"/>
        <end position="408"/>
    </location>
</feature>
<dbReference type="KEGG" id="ptx:ABW99_04325"/>
<evidence type="ECO:0000256" key="1">
    <source>
        <dbReference type="ARBA" id="ARBA00022692"/>
    </source>
</evidence>
<evidence type="ECO:0000313" key="6">
    <source>
        <dbReference type="EMBL" id="AKJ70361.1"/>
    </source>
</evidence>
<feature type="transmembrane region" description="Helical" evidence="4">
    <location>
        <begin position="105"/>
        <end position="129"/>
    </location>
</feature>
<name>A0A0G3F007_9BURK</name>
<keyword evidence="2 4" id="KW-1133">Transmembrane helix</keyword>
<dbReference type="Pfam" id="PF07690">
    <property type="entry name" value="MFS_1"/>
    <property type="match status" value="1"/>
</dbReference>
<dbReference type="InterPro" id="IPR020846">
    <property type="entry name" value="MFS_dom"/>
</dbReference>
<keyword evidence="7" id="KW-1185">Reference proteome</keyword>
<protein>
    <submittedName>
        <fullName evidence="6">MFS transporter</fullName>
    </submittedName>
</protein>
<dbReference type="Proteomes" id="UP000036700">
    <property type="component" value="Chromosome"/>
</dbReference>
<evidence type="ECO:0000256" key="2">
    <source>
        <dbReference type="ARBA" id="ARBA00022989"/>
    </source>
</evidence>
<feature type="transmembrane region" description="Helical" evidence="4">
    <location>
        <begin position="360"/>
        <end position="383"/>
    </location>
</feature>
<dbReference type="PROSITE" id="PS50850">
    <property type="entry name" value="MFS"/>
    <property type="match status" value="1"/>
</dbReference>
<dbReference type="PANTHER" id="PTHR23534">
    <property type="entry name" value="MFS PERMEASE"/>
    <property type="match status" value="1"/>
</dbReference>
<sequence length="416" mass="43019">MLHSDDNLYTHAGSNVARLTIAQALAGANSTVVFATGSIVGNALAPHRALATLPISIFVVGMAACSLPAGVVAQRFGRRAAFLLGTGCGMLVGLLAALAIVLGSFALFCTAMFFGGAYAAVVLSFRFSAADCVPPERRARALSFVMAGGVFAGVLGPQLVNFTMNLWTPHTFAATFLAQGAVAMLAALVLSGVRIPGHARAPAPAPASATAGAPLKTHAAGGRPMRVIVRQPLFVTAVFCAAVSYLLMNFLMTAAPLAMRMSGLSQTSSNLGVQWHVIAMYAPGFFTGRIIARVGAQRVVMTGLTLIGLAAAVGLTGVDVAHFWVTLVLLGLGWNFGFVGASALVLECHRPEEKARVQSVNDFIVFGTIACGSFLSGSLLNAYGWSTVLWVSFIPLALVACVLGYAAATRRGEMAA</sequence>
<keyword evidence="3 4" id="KW-0472">Membrane</keyword>
<feature type="domain" description="Major facilitator superfamily (MFS) profile" evidence="5">
    <location>
        <begin position="15"/>
        <end position="412"/>
    </location>
</feature>
<dbReference type="STRING" id="445709.ABW99_04325"/>
<dbReference type="PANTHER" id="PTHR23534:SF1">
    <property type="entry name" value="MAJOR FACILITATOR SUPERFAMILY PROTEIN"/>
    <property type="match status" value="1"/>
</dbReference>
<evidence type="ECO:0000259" key="5">
    <source>
        <dbReference type="PROSITE" id="PS50850"/>
    </source>
</evidence>
<feature type="transmembrane region" description="Helical" evidence="4">
    <location>
        <begin position="324"/>
        <end position="348"/>
    </location>
</feature>
<organism evidence="6 7">
    <name type="scientific">Pandoraea thiooxydans</name>
    <dbReference type="NCBI Taxonomy" id="445709"/>
    <lineage>
        <taxon>Bacteria</taxon>
        <taxon>Pseudomonadati</taxon>
        <taxon>Pseudomonadota</taxon>
        <taxon>Betaproteobacteria</taxon>
        <taxon>Burkholderiales</taxon>
        <taxon>Burkholderiaceae</taxon>
        <taxon>Pandoraea</taxon>
    </lineage>
</organism>
<feature type="transmembrane region" description="Helical" evidence="4">
    <location>
        <begin position="299"/>
        <end position="318"/>
    </location>
</feature>
<dbReference type="InterPro" id="IPR036259">
    <property type="entry name" value="MFS_trans_sf"/>
</dbReference>
<feature type="transmembrane region" description="Helical" evidence="4">
    <location>
        <begin position="172"/>
        <end position="190"/>
    </location>
</feature>
<dbReference type="SUPFAM" id="SSF103473">
    <property type="entry name" value="MFS general substrate transporter"/>
    <property type="match status" value="1"/>
</dbReference>
<dbReference type="GO" id="GO:0022857">
    <property type="term" value="F:transmembrane transporter activity"/>
    <property type="evidence" value="ECO:0007669"/>
    <property type="project" value="InterPro"/>
</dbReference>
<dbReference type="InterPro" id="IPR011701">
    <property type="entry name" value="MFS"/>
</dbReference>
<reference evidence="7" key="1">
    <citation type="submission" date="2015-06" db="EMBL/GenBank/DDBJ databases">
        <authorList>
            <person name="Lim Y.L."/>
            <person name="Ee R."/>
            <person name="Yong D."/>
            <person name="How K.Y."/>
            <person name="Yin W.F."/>
            <person name="Chan K.G."/>
        </authorList>
    </citation>
    <scope>NUCLEOTIDE SEQUENCE [LARGE SCALE GENOMIC DNA]</scope>
    <source>
        <strain evidence="7">DSM 25325</strain>
    </source>
</reference>
<accession>A0A0G3F007</accession>
<dbReference type="AlphaFoldDB" id="A0A0G3F007"/>
<feature type="transmembrane region" description="Helical" evidence="4">
    <location>
        <begin position="233"/>
        <end position="253"/>
    </location>
</feature>
<feature type="transmembrane region" description="Helical" evidence="4">
    <location>
        <begin position="141"/>
        <end position="160"/>
    </location>
</feature>
<feature type="transmembrane region" description="Helical" evidence="4">
    <location>
        <begin position="273"/>
        <end position="292"/>
    </location>
</feature>
<gene>
    <name evidence="6" type="ORF">ABW99_04325</name>
</gene>
<dbReference type="EMBL" id="CP011568">
    <property type="protein sequence ID" value="AKJ70361.1"/>
    <property type="molecule type" value="Genomic_DNA"/>
</dbReference>
<feature type="transmembrane region" description="Helical" evidence="4">
    <location>
        <begin position="51"/>
        <end position="73"/>
    </location>
</feature>
<evidence type="ECO:0000313" key="7">
    <source>
        <dbReference type="Proteomes" id="UP000036700"/>
    </source>
</evidence>
<evidence type="ECO:0000256" key="4">
    <source>
        <dbReference type="SAM" id="Phobius"/>
    </source>
</evidence>
<proteinExistence type="predicted"/>
<feature type="transmembrane region" description="Helical" evidence="4">
    <location>
        <begin position="80"/>
        <end position="99"/>
    </location>
</feature>
<keyword evidence="1 4" id="KW-0812">Transmembrane</keyword>
<evidence type="ECO:0000256" key="3">
    <source>
        <dbReference type="ARBA" id="ARBA00023136"/>
    </source>
</evidence>
<dbReference type="OrthoDB" id="8558006at2"/>